<proteinExistence type="predicted"/>
<reference evidence="1" key="1">
    <citation type="journal article" date="2019" name="Science">
        <title>Mutation of a bHLH transcription factor allowed almond domestication.</title>
        <authorList>
            <person name="Sanchez-Perez R."/>
            <person name="Pavan S."/>
            <person name="Mazzeo R."/>
            <person name="Moldovan C."/>
            <person name="Aiese Cigliano R."/>
            <person name="Del Cueto J."/>
            <person name="Ricciardi F."/>
            <person name="Lotti C."/>
            <person name="Ricciardi L."/>
            <person name="Dicenta F."/>
            <person name="Lopez-Marques R.L."/>
            <person name="Lindberg Moller B."/>
        </authorList>
    </citation>
    <scope>NUCLEOTIDE SEQUENCE</scope>
</reference>
<sequence>MPTLADLPGPELKWEKMADAPVARLDGAAIQIKNLLFVFAGYSTIDYLKSEIRWVEEDYNAYYQKKKKRKITNCFMTGDINELGLNSTAGDRSDPTAYAEL</sequence>
<dbReference type="GO" id="GO:0008233">
    <property type="term" value="F:peptidase activity"/>
    <property type="evidence" value="ECO:0007669"/>
    <property type="project" value="UniProtKB-KW"/>
</dbReference>
<evidence type="ECO:0000313" key="1">
    <source>
        <dbReference type="EMBL" id="BBG94651.1"/>
    </source>
</evidence>
<dbReference type="PANTHER" id="PTHR46773:SF5">
    <property type="entry name" value="OS04G0487100 PROTEIN"/>
    <property type="match status" value="1"/>
</dbReference>
<keyword evidence="1" id="KW-0645">Protease</keyword>
<dbReference type="PANTHER" id="PTHR46773">
    <property type="match status" value="1"/>
</dbReference>
<dbReference type="GO" id="GO:0006508">
    <property type="term" value="P:proteolysis"/>
    <property type="evidence" value="ECO:0007669"/>
    <property type="project" value="UniProtKB-KW"/>
</dbReference>
<dbReference type="AlphaFoldDB" id="A0A4Y1QS39"/>
<protein>
    <submittedName>
        <fullName evidence="1">Ubiquitin-specific protease family C19-related protein</fullName>
    </submittedName>
</protein>
<dbReference type="EMBL" id="AP019297">
    <property type="protein sequence ID" value="BBG94651.1"/>
    <property type="molecule type" value="Genomic_DNA"/>
</dbReference>
<accession>A0A4Y1QS39</accession>
<name>A0A4Y1QS39_PRUDU</name>
<gene>
    <name evidence="1" type="ORF">Prudu_002993</name>
</gene>
<keyword evidence="1" id="KW-0378">Hydrolase</keyword>
<dbReference type="InterPro" id="IPR053256">
    <property type="entry name" value="Kelch_repeat-containing"/>
</dbReference>
<organism evidence="1">
    <name type="scientific">Prunus dulcis</name>
    <name type="common">Almond</name>
    <name type="synonym">Amygdalus dulcis</name>
    <dbReference type="NCBI Taxonomy" id="3755"/>
    <lineage>
        <taxon>Eukaryota</taxon>
        <taxon>Viridiplantae</taxon>
        <taxon>Streptophyta</taxon>
        <taxon>Embryophyta</taxon>
        <taxon>Tracheophyta</taxon>
        <taxon>Spermatophyta</taxon>
        <taxon>Magnoliopsida</taxon>
        <taxon>eudicotyledons</taxon>
        <taxon>Gunneridae</taxon>
        <taxon>Pentapetalae</taxon>
        <taxon>rosids</taxon>
        <taxon>fabids</taxon>
        <taxon>Rosales</taxon>
        <taxon>Rosaceae</taxon>
        <taxon>Amygdaloideae</taxon>
        <taxon>Amygdaleae</taxon>
        <taxon>Prunus</taxon>
    </lineage>
</organism>